<reference evidence="2" key="1">
    <citation type="journal article" date="2023" name="Hortic. Res.">
        <title>A chromosome-level phased genome enabling allele-level studies in sweet orange: a case study on citrus Huanglongbing tolerance.</title>
        <authorList>
            <person name="Wu B."/>
            <person name="Yu Q."/>
            <person name="Deng Z."/>
            <person name="Duan Y."/>
            <person name="Luo F."/>
            <person name="Gmitter F. Jr."/>
        </authorList>
    </citation>
    <scope>NUCLEOTIDE SEQUENCE [LARGE SCALE GENOMIC DNA]</scope>
    <source>
        <strain evidence="2">cv. Valencia</strain>
    </source>
</reference>
<gene>
    <name evidence="1" type="ORF">KPL71_014691</name>
</gene>
<protein>
    <submittedName>
        <fullName evidence="1">65-kDa microtubule-associated protein 5</fullName>
    </submittedName>
</protein>
<proteinExistence type="predicted"/>
<accession>A0ACB8KDK6</accession>
<comment type="caution">
    <text evidence="1">The sequence shown here is derived from an EMBL/GenBank/DDBJ whole genome shotgun (WGS) entry which is preliminary data.</text>
</comment>
<name>A0ACB8KDK6_CITSI</name>
<evidence type="ECO:0000313" key="1">
    <source>
        <dbReference type="EMBL" id="KAH9752463.1"/>
    </source>
</evidence>
<dbReference type="Proteomes" id="UP000829398">
    <property type="component" value="Chromosome 5"/>
</dbReference>
<dbReference type="EMBL" id="CM039174">
    <property type="protein sequence ID" value="KAH9752463.1"/>
    <property type="molecule type" value="Genomic_DNA"/>
</dbReference>
<keyword evidence="2" id="KW-1185">Reference proteome</keyword>
<evidence type="ECO:0000313" key="2">
    <source>
        <dbReference type="Proteomes" id="UP000829398"/>
    </source>
</evidence>
<organism evidence="1 2">
    <name type="scientific">Citrus sinensis</name>
    <name type="common">Sweet orange</name>
    <name type="synonym">Citrus aurantium var. sinensis</name>
    <dbReference type="NCBI Taxonomy" id="2711"/>
    <lineage>
        <taxon>Eukaryota</taxon>
        <taxon>Viridiplantae</taxon>
        <taxon>Streptophyta</taxon>
        <taxon>Embryophyta</taxon>
        <taxon>Tracheophyta</taxon>
        <taxon>Spermatophyta</taxon>
        <taxon>Magnoliopsida</taxon>
        <taxon>eudicotyledons</taxon>
        <taxon>Gunneridae</taxon>
        <taxon>Pentapetalae</taxon>
        <taxon>rosids</taxon>
        <taxon>malvids</taxon>
        <taxon>Sapindales</taxon>
        <taxon>Rutaceae</taxon>
        <taxon>Aurantioideae</taxon>
        <taxon>Citrus</taxon>
    </lineage>
</organism>
<sequence length="586" mass="66672">MPSPTTCGSLLQELQVIWDEIGESDSERDKMLLELEQDCLDIYRRKVERTRKYKADLHQSLADAEAEIACLVSALGEHASFSRGKGTLKQQISAIRSILEDLRSKKEQRIKEFSGIQFQIAQISSEIAGNGQSINSVDAQVDECDLTVKKLGELKAHLRELQNEKNLRLQKVNNNLSTIHELSLVLSINFLETVNEVHPSLSDSKNVQSKSISNDTIARLTGVIHLLKQEKQQRLQKLQSLGNALIKLWDLLETPVNEQRKVDHVTSLVSSSVDEVSMLGCLALDVIEQMEVEVEHLNEYKASKMKELVFKRQHELEEIYKGVHMDVDSDAARQILISLIDSGNVDLSDLLSSMDDQIAKAKEESLSRKDILDKVEKWKHGAKEEQWLDDYEKDENRYSAGRGAHKNLKRAEKARILISKLPSVVENLIAKVKAWEAEKRIPFLYDKVTDQIICCVIYCLYYFLVVSLCNTVFKFQVPLLSILEEYTTQCQKREEEKRRCREQKRLQEQFAAEQEAIYGSRPSIKKPLCQSTSTNTMAGTPVGRRFTTPSGRHVISGGKERRESIRVTKPIPLNYVALPKDDSVSH</sequence>